<name>A0A4Q7VW77_9BURK</name>
<dbReference type="InterPro" id="IPR022496">
    <property type="entry name" value="T6A_TsaB"/>
</dbReference>
<evidence type="ECO:0000259" key="1">
    <source>
        <dbReference type="Pfam" id="PF00814"/>
    </source>
</evidence>
<dbReference type="EMBL" id="SHKP01000005">
    <property type="protein sequence ID" value="RZU00569.1"/>
    <property type="molecule type" value="Genomic_DNA"/>
</dbReference>
<dbReference type="Proteomes" id="UP000293671">
    <property type="component" value="Unassembled WGS sequence"/>
</dbReference>
<dbReference type="RefSeq" id="WP_130431018.1">
    <property type="nucleotide sequence ID" value="NZ_SHKP01000005.1"/>
</dbReference>
<reference evidence="2 3" key="1">
    <citation type="submission" date="2019-02" db="EMBL/GenBank/DDBJ databases">
        <title>Genomic Encyclopedia of Type Strains, Phase IV (KMG-IV): sequencing the most valuable type-strain genomes for metagenomic binning, comparative biology and taxonomic classification.</title>
        <authorList>
            <person name="Goeker M."/>
        </authorList>
    </citation>
    <scope>NUCLEOTIDE SEQUENCE [LARGE SCALE GENOMIC DNA]</scope>
    <source>
        <strain evidence="2 3">DSM 19570</strain>
    </source>
</reference>
<dbReference type="SUPFAM" id="SSF53067">
    <property type="entry name" value="Actin-like ATPase domain"/>
    <property type="match status" value="2"/>
</dbReference>
<dbReference type="Pfam" id="PF00814">
    <property type="entry name" value="TsaD"/>
    <property type="match status" value="1"/>
</dbReference>
<dbReference type="NCBIfam" id="TIGR03725">
    <property type="entry name" value="T6A_YeaZ"/>
    <property type="match status" value="1"/>
</dbReference>
<dbReference type="GO" id="GO:0002949">
    <property type="term" value="P:tRNA threonylcarbamoyladenosine modification"/>
    <property type="evidence" value="ECO:0007669"/>
    <property type="project" value="InterPro"/>
</dbReference>
<proteinExistence type="predicted"/>
<organism evidence="2 3">
    <name type="scientific">Rivibacter subsaxonicus</name>
    <dbReference type="NCBI Taxonomy" id="457575"/>
    <lineage>
        <taxon>Bacteria</taxon>
        <taxon>Pseudomonadati</taxon>
        <taxon>Pseudomonadota</taxon>
        <taxon>Betaproteobacteria</taxon>
        <taxon>Burkholderiales</taxon>
        <taxon>Rivibacter</taxon>
    </lineage>
</organism>
<dbReference type="InterPro" id="IPR000905">
    <property type="entry name" value="Gcp-like_dom"/>
</dbReference>
<evidence type="ECO:0000313" key="2">
    <source>
        <dbReference type="EMBL" id="RZU00569.1"/>
    </source>
</evidence>
<evidence type="ECO:0000313" key="3">
    <source>
        <dbReference type="Proteomes" id="UP000293671"/>
    </source>
</evidence>
<dbReference type="InterPro" id="IPR043129">
    <property type="entry name" value="ATPase_NBD"/>
</dbReference>
<dbReference type="Gene3D" id="3.30.420.40">
    <property type="match status" value="2"/>
</dbReference>
<protein>
    <submittedName>
        <fullName evidence="2">tRNA threonylcarbamoyladenosine biosynthesis protein TsaB</fullName>
    </submittedName>
</protein>
<comment type="caution">
    <text evidence="2">The sequence shown here is derived from an EMBL/GenBank/DDBJ whole genome shotgun (WGS) entry which is preliminary data.</text>
</comment>
<feature type="domain" description="Gcp-like" evidence="1">
    <location>
        <begin position="49"/>
        <end position="144"/>
    </location>
</feature>
<accession>A0A4Q7VW77</accession>
<dbReference type="AlphaFoldDB" id="A0A4Q7VW77"/>
<gene>
    <name evidence="2" type="ORF">EV670_1279</name>
</gene>
<dbReference type="OrthoDB" id="9809995at2"/>
<sequence length="255" mass="26167">MTVPEVATPKPAVAPTLLVLDTATEFLHLGLTLRGRSYTRALAGGAQASAALLPALRGLLDEAGIGWHELDAIGYGRGPGAFTGVRAACAVTQGLAFGLGKPVLQLDTLMAVAEDASAQGAGDAIQVAVDARMGEAYAAAYRRDAGADAGWQLLGEPALHDPADLARDLAPGFAVAGNSLLAHAEAWAGFGGHRAPAAAPRAEALLKLARWQWSRGDRLDAAQALPLYVRDRVALTTAEREAVQVAKQAAAAATP</sequence>
<keyword evidence="3" id="KW-1185">Reference proteome</keyword>